<accession>A0A914EM10</accession>
<sequence>MTGAFAHAQRNALEPGDSTCLRHRKPNLDAPGPTLLNLQDRTVRWRTERTMLLPGWEDILSRSSSIFLILKVAYKIK</sequence>
<protein>
    <submittedName>
        <fullName evidence="2">Uncharacterized protein</fullName>
    </submittedName>
</protein>
<dbReference type="WBParaSite" id="ACRNAN_scaffold918.g11105.t1">
    <property type="protein sequence ID" value="ACRNAN_scaffold918.g11105.t1"/>
    <property type="gene ID" value="ACRNAN_scaffold918.g11105"/>
</dbReference>
<name>A0A914EM10_9BILA</name>
<dbReference type="Proteomes" id="UP000887540">
    <property type="component" value="Unplaced"/>
</dbReference>
<proteinExistence type="predicted"/>
<keyword evidence="1" id="KW-1185">Reference proteome</keyword>
<evidence type="ECO:0000313" key="2">
    <source>
        <dbReference type="WBParaSite" id="ACRNAN_scaffold918.g11105.t1"/>
    </source>
</evidence>
<reference evidence="2" key="1">
    <citation type="submission" date="2022-11" db="UniProtKB">
        <authorList>
            <consortium name="WormBaseParasite"/>
        </authorList>
    </citation>
    <scope>IDENTIFICATION</scope>
</reference>
<evidence type="ECO:0000313" key="1">
    <source>
        <dbReference type="Proteomes" id="UP000887540"/>
    </source>
</evidence>
<organism evidence="1 2">
    <name type="scientific">Acrobeloides nanus</name>
    <dbReference type="NCBI Taxonomy" id="290746"/>
    <lineage>
        <taxon>Eukaryota</taxon>
        <taxon>Metazoa</taxon>
        <taxon>Ecdysozoa</taxon>
        <taxon>Nematoda</taxon>
        <taxon>Chromadorea</taxon>
        <taxon>Rhabditida</taxon>
        <taxon>Tylenchina</taxon>
        <taxon>Cephalobomorpha</taxon>
        <taxon>Cephaloboidea</taxon>
        <taxon>Cephalobidae</taxon>
        <taxon>Acrobeloides</taxon>
    </lineage>
</organism>
<dbReference type="AlphaFoldDB" id="A0A914EM10"/>